<accession>A0A0J8FZF1</accession>
<evidence type="ECO:0000313" key="7">
    <source>
        <dbReference type="Proteomes" id="UP000036756"/>
    </source>
</evidence>
<dbReference type="Gene3D" id="2.60.120.10">
    <property type="entry name" value="Jelly Rolls"/>
    <property type="match status" value="1"/>
</dbReference>
<dbReference type="Pfam" id="PF13545">
    <property type="entry name" value="HTH_Crp_2"/>
    <property type="match status" value="1"/>
</dbReference>
<dbReference type="AlphaFoldDB" id="A0A0J8FZF1"/>
<dbReference type="SUPFAM" id="SSF46785">
    <property type="entry name" value="Winged helix' DNA-binding domain"/>
    <property type="match status" value="1"/>
</dbReference>
<reference evidence="6 7" key="1">
    <citation type="submission" date="2015-06" db="EMBL/GenBank/DDBJ databases">
        <title>Draft genome sequence of the purine-degrading Clostridium cylindrosporum HC-1 (DSM 605).</title>
        <authorList>
            <person name="Poehlein A."/>
            <person name="Schiel-Bengelsdorf B."/>
            <person name="Bengelsdorf F."/>
            <person name="Daniel R."/>
            <person name="Duerre P."/>
        </authorList>
    </citation>
    <scope>NUCLEOTIDE SEQUENCE [LARGE SCALE GENOMIC DNA]</scope>
    <source>
        <strain evidence="6 7">DSM 605</strain>
    </source>
</reference>
<dbReference type="InterPro" id="IPR012318">
    <property type="entry name" value="HTH_CRP"/>
</dbReference>
<evidence type="ECO:0000313" key="6">
    <source>
        <dbReference type="EMBL" id="KMT20976.1"/>
    </source>
</evidence>
<feature type="domain" description="Cyclic nucleotide-binding" evidence="4">
    <location>
        <begin position="25"/>
        <end position="129"/>
    </location>
</feature>
<dbReference type="InterPro" id="IPR036390">
    <property type="entry name" value="WH_DNA-bd_sf"/>
</dbReference>
<proteinExistence type="predicted"/>
<name>A0A0J8FZF1_CLOCY</name>
<sequence length="241" mass="27481">MVKFIKVGVEMDLQEIVNILVKVNLFRGIEREEILKIIPCLDYRVKSFDKGANIFQAGDTVNNIGIVLSGSCEISKENVAGNKIIVAMLSSEDMFAESIVCRKNKISPVNVTSIENSKIIFISYDKIIRSCDNSCGFHVNLINNLLVTIAEKNYILNNKIDILLLKSMREKIATFLLNKQKQTGSFSFNIEINRNQLAEYLNVCRSALSRELSRMKEENIIDFYKNTFKIKDIESLKKIIQ</sequence>
<dbReference type="OrthoDB" id="3176638at2"/>
<gene>
    <name evidence="6" type="ORF">CLCY_1c02100</name>
</gene>
<evidence type="ECO:0000259" key="5">
    <source>
        <dbReference type="PROSITE" id="PS51063"/>
    </source>
</evidence>
<keyword evidence="1" id="KW-0805">Transcription regulation</keyword>
<dbReference type="PANTHER" id="PTHR24567:SF58">
    <property type="entry name" value="CYCLIC AMP-BINDING REGULATORY PROTEIN"/>
    <property type="match status" value="1"/>
</dbReference>
<dbReference type="PATRIC" id="fig|1121307.3.peg.573"/>
<keyword evidence="3" id="KW-0804">Transcription</keyword>
<dbReference type="SUPFAM" id="SSF51206">
    <property type="entry name" value="cAMP-binding domain-like"/>
    <property type="match status" value="1"/>
</dbReference>
<keyword evidence="7" id="KW-1185">Reference proteome</keyword>
<evidence type="ECO:0000259" key="4">
    <source>
        <dbReference type="PROSITE" id="PS50042"/>
    </source>
</evidence>
<evidence type="ECO:0000256" key="1">
    <source>
        <dbReference type="ARBA" id="ARBA00023015"/>
    </source>
</evidence>
<dbReference type="GO" id="GO:0005829">
    <property type="term" value="C:cytosol"/>
    <property type="evidence" value="ECO:0007669"/>
    <property type="project" value="TreeGrafter"/>
</dbReference>
<protein>
    <submittedName>
        <fullName evidence="6">Transcriptional regulator, Crp/Fnr family</fullName>
    </submittedName>
</protein>
<feature type="domain" description="HTH crp-type" evidence="5">
    <location>
        <begin position="166"/>
        <end position="234"/>
    </location>
</feature>
<dbReference type="InterPro" id="IPR000595">
    <property type="entry name" value="cNMP-bd_dom"/>
</dbReference>
<dbReference type="CDD" id="cd00038">
    <property type="entry name" value="CAP_ED"/>
    <property type="match status" value="1"/>
</dbReference>
<dbReference type="Pfam" id="PF00027">
    <property type="entry name" value="cNMP_binding"/>
    <property type="match status" value="1"/>
</dbReference>
<dbReference type="GO" id="GO:0003700">
    <property type="term" value="F:DNA-binding transcription factor activity"/>
    <property type="evidence" value="ECO:0007669"/>
    <property type="project" value="TreeGrafter"/>
</dbReference>
<dbReference type="InterPro" id="IPR050397">
    <property type="entry name" value="Env_Response_Regulators"/>
</dbReference>
<organism evidence="6 7">
    <name type="scientific">Clostridium cylindrosporum DSM 605</name>
    <dbReference type="NCBI Taxonomy" id="1121307"/>
    <lineage>
        <taxon>Bacteria</taxon>
        <taxon>Bacillati</taxon>
        <taxon>Bacillota</taxon>
        <taxon>Clostridia</taxon>
        <taxon>Eubacteriales</taxon>
        <taxon>Clostridiaceae</taxon>
        <taxon>Clostridium</taxon>
    </lineage>
</organism>
<dbReference type="PROSITE" id="PS51063">
    <property type="entry name" value="HTH_CRP_2"/>
    <property type="match status" value="1"/>
</dbReference>
<keyword evidence="2" id="KW-0238">DNA-binding</keyword>
<dbReference type="STRING" id="1121307.CLCY_1c02100"/>
<evidence type="ECO:0000256" key="3">
    <source>
        <dbReference type="ARBA" id="ARBA00023163"/>
    </source>
</evidence>
<comment type="caution">
    <text evidence="6">The sequence shown here is derived from an EMBL/GenBank/DDBJ whole genome shotgun (WGS) entry which is preliminary data.</text>
</comment>
<dbReference type="GO" id="GO:0003677">
    <property type="term" value="F:DNA binding"/>
    <property type="evidence" value="ECO:0007669"/>
    <property type="project" value="UniProtKB-KW"/>
</dbReference>
<dbReference type="InterPro" id="IPR018490">
    <property type="entry name" value="cNMP-bd_dom_sf"/>
</dbReference>
<dbReference type="Proteomes" id="UP000036756">
    <property type="component" value="Unassembled WGS sequence"/>
</dbReference>
<dbReference type="EMBL" id="LFVU01000028">
    <property type="protein sequence ID" value="KMT20976.1"/>
    <property type="molecule type" value="Genomic_DNA"/>
</dbReference>
<dbReference type="PANTHER" id="PTHR24567">
    <property type="entry name" value="CRP FAMILY TRANSCRIPTIONAL REGULATORY PROTEIN"/>
    <property type="match status" value="1"/>
</dbReference>
<dbReference type="PROSITE" id="PS50042">
    <property type="entry name" value="CNMP_BINDING_3"/>
    <property type="match status" value="1"/>
</dbReference>
<dbReference type="InterPro" id="IPR014710">
    <property type="entry name" value="RmlC-like_jellyroll"/>
</dbReference>
<dbReference type="SMART" id="SM00100">
    <property type="entry name" value="cNMP"/>
    <property type="match status" value="1"/>
</dbReference>
<evidence type="ECO:0000256" key="2">
    <source>
        <dbReference type="ARBA" id="ARBA00023125"/>
    </source>
</evidence>